<feature type="transmembrane region" description="Helical" evidence="1">
    <location>
        <begin position="45"/>
        <end position="64"/>
    </location>
</feature>
<dbReference type="AlphaFoldDB" id="A0A383E9D6"/>
<reference evidence="2" key="1">
    <citation type="submission" date="2018-05" db="EMBL/GenBank/DDBJ databases">
        <authorList>
            <person name="Lanie J.A."/>
            <person name="Ng W.-L."/>
            <person name="Kazmierczak K.M."/>
            <person name="Andrzejewski T.M."/>
            <person name="Davidsen T.M."/>
            <person name="Wayne K.J."/>
            <person name="Tettelin H."/>
            <person name="Glass J.I."/>
            <person name="Rusch D."/>
            <person name="Podicherti R."/>
            <person name="Tsui H.-C.T."/>
            <person name="Winkler M.E."/>
        </authorList>
    </citation>
    <scope>NUCLEOTIDE SEQUENCE</scope>
</reference>
<evidence type="ECO:0000256" key="1">
    <source>
        <dbReference type="SAM" id="Phobius"/>
    </source>
</evidence>
<accession>A0A383E9D6</accession>
<evidence type="ECO:0000313" key="2">
    <source>
        <dbReference type="EMBL" id="SVE53311.1"/>
    </source>
</evidence>
<feature type="transmembrane region" description="Helical" evidence="1">
    <location>
        <begin position="21"/>
        <end position="39"/>
    </location>
</feature>
<organism evidence="2">
    <name type="scientific">marine metagenome</name>
    <dbReference type="NCBI Taxonomy" id="408172"/>
    <lineage>
        <taxon>unclassified sequences</taxon>
        <taxon>metagenomes</taxon>
        <taxon>ecological metagenomes</taxon>
    </lineage>
</organism>
<proteinExistence type="predicted"/>
<dbReference type="EMBL" id="UINC01223917">
    <property type="protein sequence ID" value="SVE53311.1"/>
    <property type="molecule type" value="Genomic_DNA"/>
</dbReference>
<keyword evidence="1" id="KW-0812">Transmembrane</keyword>
<protein>
    <submittedName>
        <fullName evidence="2">Uncharacterized protein</fullName>
    </submittedName>
</protein>
<sequence>MAKIFTFTLIAPNRKPIFEKGRWIALVLVLISTLFLTSGNVNLQWIGWVLGAIAAVAWTYFAKLDKDTPRMLMELFYVLVSLWGVYNWI</sequence>
<name>A0A383E9D6_9ZZZZ</name>
<keyword evidence="1" id="KW-0472">Membrane</keyword>
<keyword evidence="1" id="KW-1133">Transmembrane helix</keyword>
<gene>
    <name evidence="2" type="ORF">METZ01_LOCUS506165</name>
</gene>